<dbReference type="PANTHER" id="PTHR33841">
    <property type="entry name" value="DNA METHYLTRANSFERASE YEEA-RELATED"/>
    <property type="match status" value="1"/>
</dbReference>
<dbReference type="Pfam" id="PF07669">
    <property type="entry name" value="Eco57I"/>
    <property type="match status" value="1"/>
</dbReference>
<dbReference type="PANTHER" id="PTHR33841:SF1">
    <property type="entry name" value="DNA METHYLTRANSFERASE A"/>
    <property type="match status" value="1"/>
</dbReference>
<keyword evidence="9" id="KW-1185">Reference proteome</keyword>
<dbReference type="AlphaFoldDB" id="A0A2X0WX95"/>
<dbReference type="InterPro" id="IPR050953">
    <property type="entry name" value="N4_N6_ade-DNA_methylase"/>
</dbReference>
<dbReference type="EMBL" id="UAPV01000001">
    <property type="protein sequence ID" value="SPT70141.1"/>
    <property type="molecule type" value="Genomic_DNA"/>
</dbReference>
<keyword evidence="4" id="KW-0949">S-adenosyl-L-methionine</keyword>
<dbReference type="Gene3D" id="3.40.50.150">
    <property type="entry name" value="Vaccinia Virus protein VP39"/>
    <property type="match status" value="1"/>
</dbReference>
<dbReference type="InterPro" id="IPR041635">
    <property type="entry name" value="Type_ISP_LLaBIII_C"/>
</dbReference>
<evidence type="ECO:0000256" key="5">
    <source>
        <dbReference type="ARBA" id="ARBA00047942"/>
    </source>
</evidence>
<dbReference type="InterPro" id="IPR029063">
    <property type="entry name" value="SAM-dependent_MTases_sf"/>
</dbReference>
<dbReference type="GO" id="GO:0004386">
    <property type="term" value="F:helicase activity"/>
    <property type="evidence" value="ECO:0007669"/>
    <property type="project" value="UniProtKB-KW"/>
</dbReference>
<proteinExistence type="predicted"/>
<gene>
    <name evidence="8" type="ORF">NCTC13093_01546</name>
</gene>
<dbReference type="Pfam" id="PF18135">
    <property type="entry name" value="Type_ISP_C"/>
    <property type="match status" value="1"/>
</dbReference>
<dbReference type="GO" id="GO:0003676">
    <property type="term" value="F:nucleic acid binding"/>
    <property type="evidence" value="ECO:0007669"/>
    <property type="project" value="InterPro"/>
</dbReference>
<evidence type="ECO:0000256" key="2">
    <source>
        <dbReference type="ARBA" id="ARBA00022603"/>
    </source>
</evidence>
<evidence type="ECO:0000256" key="1">
    <source>
        <dbReference type="ARBA" id="ARBA00011900"/>
    </source>
</evidence>
<dbReference type="GO" id="GO:0006304">
    <property type="term" value="P:DNA modification"/>
    <property type="evidence" value="ECO:0007669"/>
    <property type="project" value="InterPro"/>
</dbReference>
<accession>A0A2X0WX95</accession>
<dbReference type="Proteomes" id="UP000250086">
    <property type="component" value="Unassembled WGS sequence"/>
</dbReference>
<keyword evidence="8" id="KW-0067">ATP-binding</keyword>
<evidence type="ECO:0000256" key="4">
    <source>
        <dbReference type="ARBA" id="ARBA00022691"/>
    </source>
</evidence>
<feature type="domain" description="Type ISP restriction-modification enzyme LLaBIII C-terminal specificity" evidence="7">
    <location>
        <begin position="337"/>
        <end position="594"/>
    </location>
</feature>
<dbReference type="GO" id="GO:0009007">
    <property type="term" value="F:site-specific DNA-methyltransferase (adenine-specific) activity"/>
    <property type="evidence" value="ECO:0007669"/>
    <property type="project" value="UniProtKB-EC"/>
</dbReference>
<dbReference type="InterPro" id="IPR011639">
    <property type="entry name" value="MethylTrfase_TaqI-like_dom"/>
</dbReference>
<dbReference type="GO" id="GO:0032259">
    <property type="term" value="P:methylation"/>
    <property type="evidence" value="ECO:0007669"/>
    <property type="project" value="UniProtKB-KW"/>
</dbReference>
<evidence type="ECO:0000256" key="3">
    <source>
        <dbReference type="ARBA" id="ARBA00022679"/>
    </source>
</evidence>
<feature type="domain" description="Type II methyltransferase M.TaqI-like" evidence="6">
    <location>
        <begin position="88"/>
        <end position="229"/>
    </location>
</feature>
<dbReference type="PROSITE" id="PS00092">
    <property type="entry name" value="N6_MTASE"/>
    <property type="match status" value="1"/>
</dbReference>
<keyword evidence="8" id="KW-0547">Nucleotide-binding</keyword>
<keyword evidence="2" id="KW-0489">Methyltransferase</keyword>
<evidence type="ECO:0000313" key="9">
    <source>
        <dbReference type="Proteomes" id="UP000250086"/>
    </source>
</evidence>
<keyword evidence="8" id="KW-0378">Hydrolase</keyword>
<reference evidence="8 9" key="1">
    <citation type="submission" date="2018-06" db="EMBL/GenBank/DDBJ databases">
        <authorList>
            <consortium name="Pathogen Informatics"/>
            <person name="Doyle S."/>
        </authorList>
    </citation>
    <scope>NUCLEOTIDE SEQUENCE [LARGE SCALE GENOMIC DNA]</scope>
    <source>
        <strain evidence="8 9">NCTC13093</strain>
    </source>
</reference>
<protein>
    <recommendedName>
        <fullName evidence="1">site-specific DNA-methyltransferase (adenine-specific)</fullName>
        <ecNumber evidence="1">2.1.1.72</ecNumber>
    </recommendedName>
</protein>
<dbReference type="RefSeq" id="WP_113744249.1">
    <property type="nucleotide sequence ID" value="NZ_UAPV01000001.1"/>
</dbReference>
<dbReference type="SUPFAM" id="SSF53335">
    <property type="entry name" value="S-adenosyl-L-methionine-dependent methyltransferases"/>
    <property type="match status" value="1"/>
</dbReference>
<evidence type="ECO:0000259" key="6">
    <source>
        <dbReference type="Pfam" id="PF07669"/>
    </source>
</evidence>
<organism evidence="8 9">
    <name type="scientific">Anaerobiospirillum thomasii</name>
    <dbReference type="NCBI Taxonomy" id="179995"/>
    <lineage>
        <taxon>Bacteria</taxon>
        <taxon>Pseudomonadati</taxon>
        <taxon>Pseudomonadota</taxon>
        <taxon>Gammaproteobacteria</taxon>
        <taxon>Aeromonadales</taxon>
        <taxon>Succinivibrionaceae</taxon>
        <taxon>Anaerobiospirillum</taxon>
    </lineage>
</organism>
<keyword evidence="3" id="KW-0808">Transferase</keyword>
<keyword evidence="8" id="KW-0347">Helicase</keyword>
<evidence type="ECO:0000313" key="8">
    <source>
        <dbReference type="EMBL" id="SPT70141.1"/>
    </source>
</evidence>
<dbReference type="InterPro" id="IPR002052">
    <property type="entry name" value="DNA_methylase_N6_adenine_CS"/>
</dbReference>
<dbReference type="EC" id="2.1.1.72" evidence="1"/>
<evidence type="ECO:0000259" key="7">
    <source>
        <dbReference type="Pfam" id="PF18135"/>
    </source>
</evidence>
<sequence>MNKSVDDLLQKEFNKSISDKDLHILDPFTGTGSFIVRLMQSGLIDKDSLKYKYEHDLHANELVPLAYYIAAMNIETAYHELIDDAEYKPNDIMVWTDTFADNKASDIFTTSLRDNNAKQVLENNVNIKVIIGNPPYSVGQESQNDDNANEHYEILDKRLQETYVDRSNATLKGKLFDSYIRAYRWASDRIGDSGIVAFITNAGWIESSSADGMRKCLAEEFSSIYVYHLKGNARTSGEQRRKEKDNVFGEGSRSPVAIVFLVKNPEAKERGKIYFNTVADYLTRDQKLSEVCNYGSVKNMSWSEINPDSHGDWLNQRDDSFSKFIRLDGKKTDEISLFKNFSLGVVTSRDTWVYNSSVTTLEKNVNQLISFYNQEVDRAKEEGETYSPNMDPTKINWDRPQKRNVVKGIYSEQIDTKKIYCSLYRPFFKQNIYFDRYWNNCVYQLPVLFPHSNTKNLVIAVNQKGTEGVENISIMCDTLCDLHYNGDSQCFPRFIYETEENGYKKVDAITDVALEHFQRAYTEDGRSITKDDIFYYIYGILHSKEYREKYANNLGKELPRIPRVATYEQFKAFAEAGRALADLHVNYEKRKIPMTI</sequence>
<comment type="catalytic activity">
    <reaction evidence="5">
        <text>a 2'-deoxyadenosine in DNA + S-adenosyl-L-methionine = an N(6)-methyl-2'-deoxyadenosine in DNA + S-adenosyl-L-homocysteine + H(+)</text>
        <dbReference type="Rhea" id="RHEA:15197"/>
        <dbReference type="Rhea" id="RHEA-COMP:12418"/>
        <dbReference type="Rhea" id="RHEA-COMP:12419"/>
        <dbReference type="ChEBI" id="CHEBI:15378"/>
        <dbReference type="ChEBI" id="CHEBI:57856"/>
        <dbReference type="ChEBI" id="CHEBI:59789"/>
        <dbReference type="ChEBI" id="CHEBI:90615"/>
        <dbReference type="ChEBI" id="CHEBI:90616"/>
        <dbReference type="EC" id="2.1.1.72"/>
    </reaction>
</comment>
<name>A0A2X0WX95_9GAMM</name>